<gene>
    <name evidence="3" type="ORF">B0A54_12096</name>
</gene>
<dbReference type="Proteomes" id="UP000310066">
    <property type="component" value="Unassembled WGS sequence"/>
</dbReference>
<dbReference type="OrthoDB" id="5382170at2759"/>
<dbReference type="InterPro" id="IPR054293">
    <property type="entry name" value="DUF7029"/>
</dbReference>
<comment type="caution">
    <text evidence="3">The sequence shown here is derived from an EMBL/GenBank/DDBJ whole genome shotgun (WGS) entry which is preliminary data.</text>
</comment>
<feature type="domain" description="DUF7223" evidence="2">
    <location>
        <begin position="220"/>
        <end position="391"/>
    </location>
</feature>
<organism evidence="3 4">
    <name type="scientific">Friedmanniomyces endolithicus</name>
    <dbReference type="NCBI Taxonomy" id="329885"/>
    <lineage>
        <taxon>Eukaryota</taxon>
        <taxon>Fungi</taxon>
        <taxon>Dikarya</taxon>
        <taxon>Ascomycota</taxon>
        <taxon>Pezizomycotina</taxon>
        <taxon>Dothideomycetes</taxon>
        <taxon>Dothideomycetidae</taxon>
        <taxon>Mycosphaerellales</taxon>
        <taxon>Teratosphaeriaceae</taxon>
        <taxon>Friedmanniomyces</taxon>
    </lineage>
</organism>
<dbReference type="InterPro" id="IPR055647">
    <property type="entry name" value="DUF7223"/>
</dbReference>
<dbReference type="Pfam" id="PF22974">
    <property type="entry name" value="DUF7029"/>
    <property type="match status" value="1"/>
</dbReference>
<reference evidence="3 4" key="1">
    <citation type="submission" date="2017-03" db="EMBL/GenBank/DDBJ databases">
        <title>Genomes of endolithic fungi from Antarctica.</title>
        <authorList>
            <person name="Coleine C."/>
            <person name="Masonjones S."/>
            <person name="Stajich J.E."/>
        </authorList>
    </citation>
    <scope>NUCLEOTIDE SEQUENCE [LARGE SCALE GENOMIC DNA]</scope>
    <source>
        <strain evidence="3 4">CCFEE 5311</strain>
    </source>
</reference>
<evidence type="ECO:0000313" key="4">
    <source>
        <dbReference type="Proteomes" id="UP000310066"/>
    </source>
</evidence>
<evidence type="ECO:0008006" key="5">
    <source>
        <dbReference type="Google" id="ProtNLM"/>
    </source>
</evidence>
<accession>A0A4U0UKR9</accession>
<proteinExistence type="predicted"/>
<dbReference type="Pfam" id="PF23865">
    <property type="entry name" value="DUF7223"/>
    <property type="match status" value="1"/>
</dbReference>
<evidence type="ECO:0000259" key="2">
    <source>
        <dbReference type="Pfam" id="PF23865"/>
    </source>
</evidence>
<dbReference type="STRING" id="329885.A0A4U0UKR9"/>
<evidence type="ECO:0000259" key="1">
    <source>
        <dbReference type="Pfam" id="PF22974"/>
    </source>
</evidence>
<protein>
    <recommendedName>
        <fullName evidence="5">Peptidase A1 domain-containing protein</fullName>
    </recommendedName>
</protein>
<dbReference type="EMBL" id="NAJP01000069">
    <property type="protein sequence ID" value="TKA35436.1"/>
    <property type="molecule type" value="Genomic_DNA"/>
</dbReference>
<evidence type="ECO:0000313" key="3">
    <source>
        <dbReference type="EMBL" id="TKA35436.1"/>
    </source>
</evidence>
<sequence>MTSEADGASGPDQRIFSAKVTLNTTHPAVVLEDYAEKLSDVVCTPGTVRIRFGNRLDITSAEAAWGTDGFLVIASNSGCAEPDHHQPYNVTLATYDRDSLIATLWAKAVDMKDCTHHLHVEVGHHMSTFVRPRLQRRLPVPQVTDTAANAVTTTFSSTTVYQTANASATTAFSFSSFNVTATTSALTASETIDFNYVNKSLIPPDFSAEGYAPSYPGLDHVHLACTNCTAVGQIELVAGGFSVDMNEYVEVKDFLESGYLQFSVNGLAAYMAFEMSFEPGFTIHKFNAGLPPIPLSVLSIAGLFNLGPEFRPTAPISVQLDSPVDLFFGLNLSVPDNSSIIMNFTDISSSTSTGFDQASISMLPFNYSASNLSLSLTAGFNPALVLSASVKVADVDIKTLTNMTADCTAPAPGSNAALYGSLVNVLPSYDVGAGVLWELGVSLPGGLDYSFGGQPELLNYTRVLPTVCLAYDKQGTLVNATAAASPAKTGTAARGVDAGRIWRGGLLTLLVAVGIAVV</sequence>
<name>A0A4U0UKR9_9PEZI</name>
<feature type="domain" description="DUF7029" evidence="1">
    <location>
        <begin position="22"/>
        <end position="118"/>
    </location>
</feature>
<dbReference type="AlphaFoldDB" id="A0A4U0UKR9"/>